<dbReference type="AlphaFoldDB" id="A0A1C1CGH7"/>
<organism evidence="1 2">
    <name type="scientific">Cladophialophora carrionii</name>
    <dbReference type="NCBI Taxonomy" id="86049"/>
    <lineage>
        <taxon>Eukaryota</taxon>
        <taxon>Fungi</taxon>
        <taxon>Dikarya</taxon>
        <taxon>Ascomycota</taxon>
        <taxon>Pezizomycotina</taxon>
        <taxon>Eurotiomycetes</taxon>
        <taxon>Chaetothyriomycetidae</taxon>
        <taxon>Chaetothyriales</taxon>
        <taxon>Herpotrichiellaceae</taxon>
        <taxon>Cladophialophora</taxon>
    </lineage>
</organism>
<dbReference type="Proteomes" id="UP000094526">
    <property type="component" value="Unassembled WGS sequence"/>
</dbReference>
<evidence type="ECO:0000313" key="2">
    <source>
        <dbReference type="Proteomes" id="UP000094526"/>
    </source>
</evidence>
<protein>
    <submittedName>
        <fullName evidence="1">Uncharacterized protein</fullName>
    </submittedName>
</protein>
<dbReference type="OrthoDB" id="4138157at2759"/>
<accession>A0A1C1CGH7</accession>
<reference evidence="2" key="1">
    <citation type="submission" date="2015-07" db="EMBL/GenBank/DDBJ databases">
        <authorList>
            <person name="Teixeira M.M."/>
            <person name="Souza R.C."/>
            <person name="Almeida L.G."/>
            <person name="Vicente V.A."/>
            <person name="de Hoog S."/>
            <person name="Bocca A.L."/>
            <person name="de Almeida S.R."/>
            <person name="Vasconcelos A.T."/>
            <person name="Felipe M.S."/>
        </authorList>
    </citation>
    <scope>NUCLEOTIDE SEQUENCE [LARGE SCALE GENOMIC DNA]</scope>
    <source>
        <strain evidence="2">KSF</strain>
    </source>
</reference>
<keyword evidence="2" id="KW-1185">Reference proteome</keyword>
<dbReference type="VEuPathDB" id="FungiDB:CLCR_03724"/>
<dbReference type="VEuPathDB" id="FungiDB:G647_10147"/>
<sequence length="131" mass="14475">MAAYHWIEPQHVHDAAALRTGRRALTPPFVLPPAGLSWVDGTALQESYQKGVVGTLFPGASGVWHTIGTHLARQVYVVKDLGEMDARETSVQHVNADEVKFGEDVMRLGARETPDSEEYLYMRPAYPPTTS</sequence>
<dbReference type="EMBL" id="LGRB01000013">
    <property type="protein sequence ID" value="OCT47624.1"/>
    <property type="molecule type" value="Genomic_DNA"/>
</dbReference>
<proteinExistence type="predicted"/>
<evidence type="ECO:0000313" key="1">
    <source>
        <dbReference type="EMBL" id="OCT47624.1"/>
    </source>
</evidence>
<gene>
    <name evidence="1" type="ORF">CLCR_03724</name>
</gene>
<name>A0A1C1CGH7_9EURO</name>
<comment type="caution">
    <text evidence="1">The sequence shown here is derived from an EMBL/GenBank/DDBJ whole genome shotgun (WGS) entry which is preliminary data.</text>
</comment>